<accession>A0ABU5ZWV4</accession>
<evidence type="ECO:0000313" key="2">
    <source>
        <dbReference type="Proteomes" id="UP001327027"/>
    </source>
</evidence>
<reference evidence="1 2" key="1">
    <citation type="journal article" date="2013" name="Int. J. Syst. Evol. Microbiol.">
        <title>Aquimarina gracilis sp. nov., isolated from the gut microflora of a mussel, Mytilus coruscus, and emended description of Aquimarina spongiae.</title>
        <authorList>
            <person name="Park S.C."/>
            <person name="Choe H.N."/>
            <person name="Baik K.S."/>
            <person name="Seong C.N."/>
        </authorList>
    </citation>
    <scope>NUCLEOTIDE SEQUENCE [LARGE SCALE GENOMIC DNA]</scope>
    <source>
        <strain evidence="1 2">PSC32</strain>
    </source>
</reference>
<proteinExistence type="predicted"/>
<dbReference type="Proteomes" id="UP001327027">
    <property type="component" value="Unassembled WGS sequence"/>
</dbReference>
<name>A0ABU5ZWV4_9FLAO</name>
<gene>
    <name evidence="1" type="ORF">U6A24_12645</name>
</gene>
<evidence type="ECO:0008006" key="3">
    <source>
        <dbReference type="Google" id="ProtNLM"/>
    </source>
</evidence>
<dbReference type="RefSeq" id="WP_324180342.1">
    <property type="nucleotide sequence ID" value="NZ_BAABAW010000024.1"/>
</dbReference>
<sequence>MNTAYKYLFKTLTLDLPAGNTQVSKTIELPKGAMIAAAAKVKGDPNKFLNLGLFEQGQEINTPIDISFWRDREIGNHMIDGFVPVNSDGSSEIEARLITPNGALTSAVNVQIVFVVAQERVC</sequence>
<comment type="caution">
    <text evidence="1">The sequence shown here is derived from an EMBL/GenBank/DDBJ whole genome shotgun (WGS) entry which is preliminary data.</text>
</comment>
<evidence type="ECO:0000313" key="1">
    <source>
        <dbReference type="EMBL" id="MEB3346318.1"/>
    </source>
</evidence>
<dbReference type="EMBL" id="JAYKLX010000005">
    <property type="protein sequence ID" value="MEB3346318.1"/>
    <property type="molecule type" value="Genomic_DNA"/>
</dbReference>
<organism evidence="1 2">
    <name type="scientific">Aquimarina gracilis</name>
    <dbReference type="NCBI Taxonomy" id="874422"/>
    <lineage>
        <taxon>Bacteria</taxon>
        <taxon>Pseudomonadati</taxon>
        <taxon>Bacteroidota</taxon>
        <taxon>Flavobacteriia</taxon>
        <taxon>Flavobacteriales</taxon>
        <taxon>Flavobacteriaceae</taxon>
        <taxon>Aquimarina</taxon>
    </lineage>
</organism>
<keyword evidence="2" id="KW-1185">Reference proteome</keyword>
<protein>
    <recommendedName>
        <fullName evidence="3">Ig-like domain-containing protein</fullName>
    </recommendedName>
</protein>